<dbReference type="SUPFAM" id="SSF51569">
    <property type="entry name" value="Aldolase"/>
    <property type="match status" value="1"/>
</dbReference>
<gene>
    <name evidence="6" type="primary">eda</name>
    <name evidence="6" type="ORF">EII38_08905</name>
</gene>
<evidence type="ECO:0000256" key="2">
    <source>
        <dbReference type="ARBA" id="ARBA00006906"/>
    </source>
</evidence>
<dbReference type="GO" id="GO:0008675">
    <property type="term" value="F:2-dehydro-3-deoxy-phosphogluconate aldolase activity"/>
    <property type="evidence" value="ECO:0007669"/>
    <property type="project" value="UniProtKB-EC"/>
</dbReference>
<keyword evidence="4 6" id="KW-0456">Lyase</keyword>
<dbReference type="PANTHER" id="PTHR30246">
    <property type="entry name" value="2-KETO-3-DEOXY-6-PHOSPHOGLUCONATE ALDOLASE"/>
    <property type="match status" value="1"/>
</dbReference>
<evidence type="ECO:0000256" key="4">
    <source>
        <dbReference type="ARBA" id="ARBA00023239"/>
    </source>
</evidence>
<evidence type="ECO:0000313" key="7">
    <source>
        <dbReference type="Proteomes" id="UP000281771"/>
    </source>
</evidence>
<dbReference type="EC" id="4.1.3.16" evidence="6"/>
<evidence type="ECO:0000256" key="1">
    <source>
        <dbReference type="ARBA" id="ARBA00004761"/>
    </source>
</evidence>
<organism evidence="6 7">
    <name type="scientific">Streptococcus minor</name>
    <dbReference type="NCBI Taxonomy" id="229549"/>
    <lineage>
        <taxon>Bacteria</taxon>
        <taxon>Bacillati</taxon>
        <taxon>Bacillota</taxon>
        <taxon>Bacilli</taxon>
        <taxon>Lactobacillales</taxon>
        <taxon>Streptococcaceae</taxon>
        <taxon>Streptococcus</taxon>
    </lineage>
</organism>
<dbReference type="InterPro" id="IPR000887">
    <property type="entry name" value="Aldlse_KDPG_KHG"/>
</dbReference>
<evidence type="ECO:0000256" key="5">
    <source>
        <dbReference type="ARBA" id="ARBA00023277"/>
    </source>
</evidence>
<dbReference type="PANTHER" id="PTHR30246:SF1">
    <property type="entry name" value="2-DEHYDRO-3-DEOXY-6-PHOSPHOGALACTONATE ALDOLASE-RELATED"/>
    <property type="match status" value="1"/>
</dbReference>
<dbReference type="NCBIfam" id="TIGR01182">
    <property type="entry name" value="eda"/>
    <property type="match status" value="1"/>
</dbReference>
<keyword evidence="7" id="KW-1185">Reference proteome</keyword>
<comment type="caution">
    <text evidence="6">The sequence shown here is derived from an EMBL/GenBank/DDBJ whole genome shotgun (WGS) entry which is preliminary data.</text>
</comment>
<comment type="similarity">
    <text evidence="2">Belongs to the KHG/KDPG aldolase family.</text>
</comment>
<reference evidence="6 7" key="1">
    <citation type="submission" date="2018-11" db="EMBL/GenBank/DDBJ databases">
        <title>Genomes From Bacteria Associated with the Canine Oral Cavity: a Test Case for Automated Genome-Based Taxonomic Assignment.</title>
        <authorList>
            <person name="Coil D.A."/>
            <person name="Jospin G."/>
            <person name="Darling A.E."/>
            <person name="Wallis C."/>
            <person name="Davis I.J."/>
            <person name="Harris S."/>
            <person name="Eisen J.A."/>
            <person name="Holcombe L.J."/>
            <person name="O'Flynn C."/>
        </authorList>
    </citation>
    <scope>NUCLEOTIDE SEQUENCE [LARGE SCALE GENOMIC DNA]</scope>
    <source>
        <strain evidence="6 7">OH4621_COT-116</strain>
    </source>
</reference>
<sequence>MSKSDIIIQLKKQGLVAVIRGKDMTEGLQSALACIEGGISSIEIAYTNSEASAIIKELTSLYKDKPTITIGAGSVLDAETARLAILAGAQYIVSPSFHPETARLCNRYAIPYIPGCISLTEMVTALEAGCEMIKLFPGNLSGPSYIKAIKAPLPQIAIMVTGGVNTTSIREWFAAGAEVVGIGGEFNQLATKGEFANIKTLAEEYCHLLPESLSS</sequence>
<dbReference type="EC" id="4.1.2.14" evidence="6"/>
<proteinExistence type="inferred from homology"/>
<evidence type="ECO:0000256" key="3">
    <source>
        <dbReference type="ARBA" id="ARBA00011233"/>
    </source>
</evidence>
<dbReference type="STRING" id="1123309.GCA_000377005_00435"/>
<keyword evidence="5" id="KW-0119">Carbohydrate metabolism</keyword>
<comment type="pathway">
    <text evidence="1">Carbohydrate acid metabolism.</text>
</comment>
<dbReference type="InterPro" id="IPR013785">
    <property type="entry name" value="Aldolase_TIM"/>
</dbReference>
<dbReference type="Pfam" id="PF01081">
    <property type="entry name" value="Aldolase"/>
    <property type="match status" value="1"/>
</dbReference>
<dbReference type="Gene3D" id="3.20.20.70">
    <property type="entry name" value="Aldolase class I"/>
    <property type="match status" value="1"/>
</dbReference>
<accession>A0A3P1V6Q7</accession>
<dbReference type="NCBIfam" id="NF005119">
    <property type="entry name" value="PRK06552.1"/>
    <property type="match status" value="1"/>
</dbReference>
<dbReference type="EMBL" id="RQZA01000011">
    <property type="protein sequence ID" value="RRD29829.1"/>
    <property type="molecule type" value="Genomic_DNA"/>
</dbReference>
<evidence type="ECO:0000313" key="6">
    <source>
        <dbReference type="EMBL" id="RRD29829.1"/>
    </source>
</evidence>
<dbReference type="AlphaFoldDB" id="A0A3P1V6Q7"/>
<dbReference type="GO" id="GO:0008700">
    <property type="term" value="F:(R,S)-4-hydroxy-2-oxoglutarate aldolase activity"/>
    <property type="evidence" value="ECO:0007669"/>
    <property type="project" value="UniProtKB-EC"/>
</dbReference>
<dbReference type="Proteomes" id="UP000281771">
    <property type="component" value="Unassembled WGS sequence"/>
</dbReference>
<protein>
    <submittedName>
        <fullName evidence="6">Bifunctional 4-hydroxy-2-oxoglutarate aldolase/2-dehydro-3-deoxy-phosphogluconate aldolase</fullName>
        <ecNumber evidence="6">4.1.2.14</ecNumber>
        <ecNumber evidence="6">4.1.3.16</ecNumber>
    </submittedName>
</protein>
<name>A0A3P1V6Q7_9STRE</name>
<dbReference type="CDD" id="cd00452">
    <property type="entry name" value="KDPG_aldolase"/>
    <property type="match status" value="1"/>
</dbReference>
<dbReference type="RefSeq" id="WP_124777783.1">
    <property type="nucleotide sequence ID" value="NZ_RQZA01000011.1"/>
</dbReference>
<comment type="subunit">
    <text evidence="3">Homotrimer.</text>
</comment>